<protein>
    <submittedName>
        <fullName evidence="1">Uncharacterized protein</fullName>
    </submittedName>
</protein>
<evidence type="ECO:0000313" key="2">
    <source>
        <dbReference type="Proteomes" id="UP001500979"/>
    </source>
</evidence>
<proteinExistence type="predicted"/>
<dbReference type="EMBL" id="BAAAUX010000014">
    <property type="protein sequence ID" value="GAA2798015.1"/>
    <property type="molecule type" value="Genomic_DNA"/>
</dbReference>
<gene>
    <name evidence="1" type="ORF">GCM10010470_36500</name>
</gene>
<dbReference type="Proteomes" id="UP001500979">
    <property type="component" value="Unassembled WGS sequence"/>
</dbReference>
<sequence>MPGLLASASQCNTNTMEVHMSETAAPTLDEAVIEEVPAVELQEYALMIDIPWD</sequence>
<evidence type="ECO:0000313" key="1">
    <source>
        <dbReference type="EMBL" id="GAA2798015.1"/>
    </source>
</evidence>
<keyword evidence="2" id="KW-1185">Reference proteome</keyword>
<organism evidence="1 2">
    <name type="scientific">Saccharopolyspora taberi</name>
    <dbReference type="NCBI Taxonomy" id="60895"/>
    <lineage>
        <taxon>Bacteria</taxon>
        <taxon>Bacillati</taxon>
        <taxon>Actinomycetota</taxon>
        <taxon>Actinomycetes</taxon>
        <taxon>Pseudonocardiales</taxon>
        <taxon>Pseudonocardiaceae</taxon>
        <taxon>Saccharopolyspora</taxon>
    </lineage>
</organism>
<name>A0ABN3VFK6_9PSEU</name>
<reference evidence="1 2" key="1">
    <citation type="journal article" date="2019" name="Int. J. Syst. Evol. Microbiol.">
        <title>The Global Catalogue of Microorganisms (GCM) 10K type strain sequencing project: providing services to taxonomists for standard genome sequencing and annotation.</title>
        <authorList>
            <consortium name="The Broad Institute Genomics Platform"/>
            <consortium name="The Broad Institute Genome Sequencing Center for Infectious Disease"/>
            <person name="Wu L."/>
            <person name="Ma J."/>
        </authorList>
    </citation>
    <scope>NUCLEOTIDE SEQUENCE [LARGE SCALE GENOMIC DNA]</scope>
    <source>
        <strain evidence="1 2">JCM 9383</strain>
    </source>
</reference>
<accession>A0ABN3VFK6</accession>
<comment type="caution">
    <text evidence="1">The sequence shown here is derived from an EMBL/GenBank/DDBJ whole genome shotgun (WGS) entry which is preliminary data.</text>
</comment>